<dbReference type="SUPFAM" id="SSF48726">
    <property type="entry name" value="Immunoglobulin"/>
    <property type="match status" value="3"/>
</dbReference>
<dbReference type="Gene3D" id="2.60.40.10">
    <property type="entry name" value="Immunoglobulins"/>
    <property type="match status" value="3"/>
</dbReference>
<keyword evidence="1" id="KW-0732">Signal</keyword>
<keyword evidence="3" id="KW-0812">Transmembrane</keyword>
<dbReference type="PROSITE" id="PS50835">
    <property type="entry name" value="IG_LIKE"/>
    <property type="match status" value="3"/>
</dbReference>
<evidence type="ECO:0000256" key="1">
    <source>
        <dbReference type="ARBA" id="ARBA00022729"/>
    </source>
</evidence>
<dbReference type="PANTHER" id="PTHR11481:SF64">
    <property type="entry name" value="FC RECEPTOR-LIKE PROTEIN 4"/>
    <property type="match status" value="1"/>
</dbReference>
<name>A0ABD0WQN8_UMBPY</name>
<evidence type="ECO:0000256" key="3">
    <source>
        <dbReference type="SAM" id="Phobius"/>
    </source>
</evidence>
<comment type="caution">
    <text evidence="5">The sequence shown here is derived from an EMBL/GenBank/DDBJ whole genome shotgun (WGS) entry which is preliminary data.</text>
</comment>
<dbReference type="InterPro" id="IPR013783">
    <property type="entry name" value="Ig-like_fold"/>
</dbReference>
<evidence type="ECO:0000313" key="5">
    <source>
        <dbReference type="EMBL" id="KAL0967101.1"/>
    </source>
</evidence>
<protein>
    <recommendedName>
        <fullName evidence="4">Ig-like domain-containing protein</fullName>
    </recommendedName>
</protein>
<feature type="domain" description="Ig-like" evidence="4">
    <location>
        <begin position="163"/>
        <end position="256"/>
    </location>
</feature>
<dbReference type="SMART" id="SM00409">
    <property type="entry name" value="IG"/>
    <property type="match status" value="3"/>
</dbReference>
<dbReference type="InterPro" id="IPR003599">
    <property type="entry name" value="Ig_sub"/>
</dbReference>
<reference evidence="5 6" key="1">
    <citation type="submission" date="2024-06" db="EMBL/GenBank/DDBJ databases">
        <authorList>
            <person name="Pan Q."/>
            <person name="Wen M."/>
            <person name="Jouanno E."/>
            <person name="Zahm M."/>
            <person name="Klopp C."/>
            <person name="Cabau C."/>
            <person name="Louis A."/>
            <person name="Berthelot C."/>
            <person name="Parey E."/>
            <person name="Roest Crollius H."/>
            <person name="Montfort J."/>
            <person name="Robinson-Rechavi M."/>
            <person name="Bouchez O."/>
            <person name="Lampietro C."/>
            <person name="Lopez Roques C."/>
            <person name="Donnadieu C."/>
            <person name="Postlethwait J."/>
            <person name="Bobe J."/>
            <person name="Verreycken H."/>
            <person name="Guiguen Y."/>
        </authorList>
    </citation>
    <scope>NUCLEOTIDE SEQUENCE [LARGE SCALE GENOMIC DNA]</scope>
    <source>
        <strain evidence="5">Up_M1</strain>
        <tissue evidence="5">Testis</tissue>
    </source>
</reference>
<dbReference type="AlphaFoldDB" id="A0ABD0WQN8"/>
<feature type="domain" description="Ig-like" evidence="4">
    <location>
        <begin position="58"/>
        <end position="151"/>
    </location>
</feature>
<dbReference type="Proteomes" id="UP001557470">
    <property type="component" value="Unassembled WGS sequence"/>
</dbReference>
<proteinExistence type="predicted"/>
<evidence type="ECO:0000259" key="4">
    <source>
        <dbReference type="PROSITE" id="PS50835"/>
    </source>
</evidence>
<feature type="domain" description="Ig-like" evidence="4">
    <location>
        <begin position="269"/>
        <end position="325"/>
    </location>
</feature>
<dbReference type="PANTHER" id="PTHR11481">
    <property type="entry name" value="IMMUNOGLOBULIN FC RECEPTOR"/>
    <property type="match status" value="1"/>
</dbReference>
<dbReference type="Pfam" id="PF13927">
    <property type="entry name" value="Ig_3"/>
    <property type="match status" value="1"/>
</dbReference>
<keyword evidence="2" id="KW-1015">Disulfide bond</keyword>
<evidence type="ECO:0000313" key="6">
    <source>
        <dbReference type="Proteomes" id="UP001557470"/>
    </source>
</evidence>
<keyword evidence="3" id="KW-0472">Membrane</keyword>
<feature type="transmembrane region" description="Helical" evidence="3">
    <location>
        <begin position="355"/>
        <end position="379"/>
    </location>
</feature>
<gene>
    <name evidence="5" type="ORF">UPYG_G00247820</name>
</gene>
<keyword evidence="3" id="KW-1133">Transmembrane helix</keyword>
<dbReference type="InterPro" id="IPR007110">
    <property type="entry name" value="Ig-like_dom"/>
</dbReference>
<dbReference type="InterPro" id="IPR050488">
    <property type="entry name" value="Ig_Fc_receptor"/>
</dbReference>
<sequence length="400" mass="44448">MVVLHLEVGRQIAPHYLKTTEEVRHNNQQDSMEHTFLCGLLLLCALIYSGQPQDKARPGLTVSPSWWVNAGNAVTLNCQVNGSTTGWRFFWYRLVPYRAGLPSYLNQDFSPELLADGKVGTGGSFSISPVAVAHRGRYLCRAERDTYTEFSELKFLWVEDQSPAASLTVSPNRVQFFSLESVSLSCEGLGNSTGWKVKRYLRWGEPRVLECPMAGGSVTRPNTCTFTTMDVWSDTGVYWCESGTGKHSNALNITVSSWGVALESPALPVTEGDFVTLRCRYQTMPSDLRAEFHKWTDNGSIIRREGMSKMNIAAASQSDEGWYRCEHPQLGASQGSWLSVRALPPPLPPDRVCSMSWPVLLVILLVLLLCLLVTIVLVVKCRRDRAPPGEGENRGTSELP</sequence>
<organism evidence="5 6">
    <name type="scientific">Umbra pygmaea</name>
    <name type="common">Eastern mudminnow</name>
    <dbReference type="NCBI Taxonomy" id="75934"/>
    <lineage>
        <taxon>Eukaryota</taxon>
        <taxon>Metazoa</taxon>
        <taxon>Chordata</taxon>
        <taxon>Craniata</taxon>
        <taxon>Vertebrata</taxon>
        <taxon>Euteleostomi</taxon>
        <taxon>Actinopterygii</taxon>
        <taxon>Neopterygii</taxon>
        <taxon>Teleostei</taxon>
        <taxon>Protacanthopterygii</taxon>
        <taxon>Esociformes</taxon>
        <taxon>Umbridae</taxon>
        <taxon>Umbra</taxon>
    </lineage>
</organism>
<accession>A0ABD0WQN8</accession>
<dbReference type="InterPro" id="IPR036179">
    <property type="entry name" value="Ig-like_dom_sf"/>
</dbReference>
<dbReference type="EMBL" id="JAGEUA010000008">
    <property type="protein sequence ID" value="KAL0967101.1"/>
    <property type="molecule type" value="Genomic_DNA"/>
</dbReference>
<evidence type="ECO:0000256" key="2">
    <source>
        <dbReference type="ARBA" id="ARBA00023157"/>
    </source>
</evidence>
<keyword evidence="6" id="KW-1185">Reference proteome</keyword>